<dbReference type="PANTHER" id="PTHR45968:SF19">
    <property type="entry name" value="GLUCOSE-METHANOL-CHOLINE (GMC) OXIDOREDUCTASE FAMILY PROTEIN"/>
    <property type="match status" value="1"/>
</dbReference>
<evidence type="ECO:0000256" key="1">
    <source>
        <dbReference type="ARBA" id="ARBA00001974"/>
    </source>
</evidence>
<protein>
    <recommendedName>
        <fullName evidence="6">Glucose-methanol-choline oxidoreductase N-terminal domain-containing protein</fullName>
    </recommendedName>
</protein>
<sequence>MVTLNTKFTPTVHSRKVLTAFIWLLLNLSLPQGKGLPCMTSDVQEVSGKSFDYIIVGGGTTGCPLAATLSEKFTVLLVERGDSPYGNPLVTDIKYYGFSLLQTDEFSSVAQSFISKDGVTNHRGRVLGGSSAINGGFYSRARDNFVKMAGWDEGLVKEAYEWVESKVVFTPQLTPWQTAVECGLLEARILPYNGFSLEHVKGTKLGGTVFDEWGKRHTSADLLESGNRKNIMVLLNTTVKNIIFDSNSEGNETRVRGIRFIKSDGSSSKIHEAYLSQPKNSSRWGDVILSAGALGSPQILLLSGIGSHEHLKKFNISVKVGLQGVGHGMQDNPCITVLVDTMPAKRQPEPPQVVGIADDFRFIIEALVLPISFNASRMPIAAKIAFPASKGKLELKSTDPRQNPSVIFNYLAEEKDLQECVKMVQLLERVSKSESVSMFLGTTPNRAKLMSNAEQRRKLCKSSVRTFYHYHGGCAIGSVVDKDYRVYGVKGLRVIDGSTFEESPGTNPMATLMMLGSFISKDGVSNLRGRVLGGSSAINGGFYSRASEDFVKKAGWDEELVKEAYRWVESRVVFTPQLTPWQTVAKFGFLEAGIQPYNGFSLEHIEGTKVGGTLFDEQGKRHTSADLLEAGNPKNIIVLLNTTVKDIIIDTNRKGNETRVHGIRFIKSDGSSSKIHEAYLNQPKNSSRWGDVILSAGALGSPQTLLLSGIGSHEHLKKFNISVNVGLEGVGDGMQDNPSIAILADTMPAKRQPDAPSVVGITDDFRFIIQALVLPTSFNASIMPIAAKFAFPASKGKLELNSTDPRQNPSVIFNYLAEEKDLEECVKMVQLIERVAKSESVSLFMGIAPNNTKSMSSADQRRKLCKSSVRTFYHYHGGCRIGSVVDKDYRVYGVKGLRVIDGSTFEESPGTNPTATVMMLGRYQGIKMLQERKDDSQQHP</sequence>
<evidence type="ECO:0000259" key="6">
    <source>
        <dbReference type="PROSITE" id="PS00624"/>
    </source>
</evidence>
<evidence type="ECO:0000256" key="3">
    <source>
        <dbReference type="ARBA" id="ARBA00022729"/>
    </source>
</evidence>
<keyword evidence="2" id="KW-0285">Flavoprotein</keyword>
<evidence type="ECO:0000256" key="4">
    <source>
        <dbReference type="ARBA" id="ARBA00022827"/>
    </source>
</evidence>
<name>A0AA39RI33_ACESA</name>
<dbReference type="InterPro" id="IPR036188">
    <property type="entry name" value="FAD/NAD-bd_sf"/>
</dbReference>
<dbReference type="SUPFAM" id="SSF54373">
    <property type="entry name" value="FAD-linked reductases, C-terminal domain"/>
    <property type="match status" value="2"/>
</dbReference>
<evidence type="ECO:0000313" key="8">
    <source>
        <dbReference type="Proteomes" id="UP001168877"/>
    </source>
</evidence>
<dbReference type="InterPro" id="IPR007867">
    <property type="entry name" value="GMC_OxRtase_C"/>
</dbReference>
<dbReference type="AlphaFoldDB" id="A0AA39RI33"/>
<dbReference type="Gene3D" id="3.50.50.60">
    <property type="entry name" value="FAD/NAD(P)-binding domain"/>
    <property type="match status" value="2"/>
</dbReference>
<feature type="chain" id="PRO_5041235595" description="Glucose-methanol-choline oxidoreductase N-terminal domain-containing protein" evidence="5">
    <location>
        <begin position="36"/>
        <end position="940"/>
    </location>
</feature>
<keyword evidence="4" id="KW-0274">FAD</keyword>
<dbReference type="EMBL" id="JAUESC010000387">
    <property type="protein sequence ID" value="KAK0574146.1"/>
    <property type="molecule type" value="Genomic_DNA"/>
</dbReference>
<dbReference type="Pfam" id="PF05199">
    <property type="entry name" value="GMC_oxred_C"/>
    <property type="match status" value="2"/>
</dbReference>
<dbReference type="PROSITE" id="PS00624">
    <property type="entry name" value="GMC_OXRED_2"/>
    <property type="match status" value="1"/>
</dbReference>
<proteinExistence type="predicted"/>
<feature type="signal peptide" evidence="5">
    <location>
        <begin position="1"/>
        <end position="35"/>
    </location>
</feature>
<feature type="domain" description="Glucose-methanol-choline oxidoreductase N-terminal" evidence="6">
    <location>
        <begin position="292"/>
        <end position="306"/>
    </location>
</feature>
<organism evidence="7 8">
    <name type="scientific">Acer saccharum</name>
    <name type="common">Sugar maple</name>
    <dbReference type="NCBI Taxonomy" id="4024"/>
    <lineage>
        <taxon>Eukaryota</taxon>
        <taxon>Viridiplantae</taxon>
        <taxon>Streptophyta</taxon>
        <taxon>Embryophyta</taxon>
        <taxon>Tracheophyta</taxon>
        <taxon>Spermatophyta</taxon>
        <taxon>Magnoliopsida</taxon>
        <taxon>eudicotyledons</taxon>
        <taxon>Gunneridae</taxon>
        <taxon>Pentapetalae</taxon>
        <taxon>rosids</taxon>
        <taxon>malvids</taxon>
        <taxon>Sapindales</taxon>
        <taxon>Sapindaceae</taxon>
        <taxon>Hippocastanoideae</taxon>
        <taxon>Acereae</taxon>
        <taxon>Acer</taxon>
    </lineage>
</organism>
<dbReference type="Gene3D" id="3.30.410.40">
    <property type="match status" value="2"/>
</dbReference>
<dbReference type="InterPro" id="IPR051871">
    <property type="entry name" value="GMC_Oxidoreductase-Related"/>
</dbReference>
<keyword evidence="3 5" id="KW-0732">Signal</keyword>
<accession>A0AA39RI33</accession>
<dbReference type="PANTHER" id="PTHR45968">
    <property type="entry name" value="OSJNBA0019K04.7 PROTEIN"/>
    <property type="match status" value="1"/>
</dbReference>
<dbReference type="Pfam" id="PF00732">
    <property type="entry name" value="GMC_oxred_N"/>
    <property type="match status" value="2"/>
</dbReference>
<reference evidence="7" key="1">
    <citation type="journal article" date="2022" name="Plant J.">
        <title>Strategies of tolerance reflected in two North American maple genomes.</title>
        <authorList>
            <person name="McEvoy S.L."/>
            <person name="Sezen U.U."/>
            <person name="Trouern-Trend A."/>
            <person name="McMahon S.M."/>
            <person name="Schaberg P.G."/>
            <person name="Yang J."/>
            <person name="Wegrzyn J.L."/>
            <person name="Swenson N.G."/>
        </authorList>
    </citation>
    <scope>NUCLEOTIDE SEQUENCE</scope>
    <source>
        <strain evidence="7">NS2018</strain>
    </source>
</reference>
<comment type="caution">
    <text evidence="7">The sequence shown here is derived from an EMBL/GenBank/DDBJ whole genome shotgun (WGS) entry which is preliminary data.</text>
</comment>
<keyword evidence="8" id="KW-1185">Reference proteome</keyword>
<gene>
    <name evidence="7" type="ORF">LWI29_018889</name>
</gene>
<comment type="cofactor">
    <cofactor evidence="1">
        <name>FAD</name>
        <dbReference type="ChEBI" id="CHEBI:57692"/>
    </cofactor>
</comment>
<dbReference type="InterPro" id="IPR000172">
    <property type="entry name" value="GMC_OxRdtase_N"/>
</dbReference>
<evidence type="ECO:0000256" key="2">
    <source>
        <dbReference type="ARBA" id="ARBA00022630"/>
    </source>
</evidence>
<evidence type="ECO:0000256" key="5">
    <source>
        <dbReference type="SAM" id="SignalP"/>
    </source>
</evidence>
<dbReference type="SUPFAM" id="SSF51905">
    <property type="entry name" value="FAD/NAD(P)-binding domain"/>
    <property type="match status" value="2"/>
</dbReference>
<dbReference type="GO" id="GO:0016614">
    <property type="term" value="F:oxidoreductase activity, acting on CH-OH group of donors"/>
    <property type="evidence" value="ECO:0007669"/>
    <property type="project" value="InterPro"/>
</dbReference>
<dbReference type="GO" id="GO:0050660">
    <property type="term" value="F:flavin adenine dinucleotide binding"/>
    <property type="evidence" value="ECO:0007669"/>
    <property type="project" value="InterPro"/>
</dbReference>
<reference evidence="7" key="2">
    <citation type="submission" date="2023-06" db="EMBL/GenBank/DDBJ databases">
        <authorList>
            <person name="Swenson N.G."/>
            <person name="Wegrzyn J.L."/>
            <person name="Mcevoy S.L."/>
        </authorList>
    </citation>
    <scope>NUCLEOTIDE SEQUENCE</scope>
    <source>
        <strain evidence="7">NS2018</strain>
        <tissue evidence="7">Leaf</tissue>
    </source>
</reference>
<dbReference type="Proteomes" id="UP001168877">
    <property type="component" value="Unassembled WGS sequence"/>
</dbReference>
<evidence type="ECO:0000313" key="7">
    <source>
        <dbReference type="EMBL" id="KAK0574146.1"/>
    </source>
</evidence>